<feature type="chain" id="PRO_5045810922" description="NarX-like N-terminal domain-containing protein" evidence="1">
    <location>
        <begin position="22"/>
        <end position="282"/>
    </location>
</feature>
<reference evidence="3" key="1">
    <citation type="journal article" date="2019" name="Int. J. Syst. Evol. Microbiol.">
        <title>The Global Catalogue of Microorganisms (GCM) 10K type strain sequencing project: providing services to taxonomists for standard genome sequencing and annotation.</title>
        <authorList>
            <consortium name="The Broad Institute Genomics Platform"/>
            <consortium name="The Broad Institute Genome Sequencing Center for Infectious Disease"/>
            <person name="Wu L."/>
            <person name="Ma J."/>
        </authorList>
    </citation>
    <scope>NUCLEOTIDE SEQUENCE [LARGE SCALE GENOMIC DNA]</scope>
    <source>
        <strain evidence="3">CCUG 66188</strain>
    </source>
</reference>
<evidence type="ECO:0008006" key="4">
    <source>
        <dbReference type="Google" id="ProtNLM"/>
    </source>
</evidence>
<evidence type="ECO:0000256" key="1">
    <source>
        <dbReference type="SAM" id="SignalP"/>
    </source>
</evidence>
<keyword evidence="3" id="KW-1185">Reference proteome</keyword>
<protein>
    <recommendedName>
        <fullName evidence="4">NarX-like N-terminal domain-containing protein</fullName>
    </recommendedName>
</protein>
<dbReference type="Proteomes" id="UP001596353">
    <property type="component" value="Unassembled WGS sequence"/>
</dbReference>
<proteinExistence type="predicted"/>
<organism evidence="2 3">
    <name type="scientific">Sulfitobacter porphyrae</name>
    <dbReference type="NCBI Taxonomy" id="1246864"/>
    <lineage>
        <taxon>Bacteria</taxon>
        <taxon>Pseudomonadati</taxon>
        <taxon>Pseudomonadota</taxon>
        <taxon>Alphaproteobacteria</taxon>
        <taxon>Rhodobacterales</taxon>
        <taxon>Roseobacteraceae</taxon>
        <taxon>Sulfitobacter</taxon>
    </lineage>
</organism>
<feature type="signal peptide" evidence="1">
    <location>
        <begin position="1"/>
        <end position="21"/>
    </location>
</feature>
<keyword evidence="1" id="KW-0732">Signal</keyword>
<name>A0ABW2B2F4_9RHOB</name>
<dbReference type="EMBL" id="JBHSWG010000001">
    <property type="protein sequence ID" value="MFC6759068.1"/>
    <property type="molecule type" value="Genomic_DNA"/>
</dbReference>
<evidence type="ECO:0000313" key="2">
    <source>
        <dbReference type="EMBL" id="MFC6759068.1"/>
    </source>
</evidence>
<accession>A0ABW2B2F4</accession>
<comment type="caution">
    <text evidence="2">The sequence shown here is derived from an EMBL/GenBank/DDBJ whole genome shotgun (WGS) entry which is preliminary data.</text>
</comment>
<sequence length="282" mass="30110">MIKTIRAALCLLVVSAGAALAQSEGQLRVTLLTEQAQRALRVVKSTCFVMSGSQSQLHAETALHEAQAFEQVMKALIDGAGDPALTAEADPAHSTELSRIQRMSFGVTRSAEQIVSGDFHSVPMRLLLSRNQDVAHGLLAAARAAGPRYLEGDFSAEHQAALLHLAGQRILIEEVLRDLCYVRLSLGSAELPAQMIEKIALFESINTALIEGDALRGLSGAPNIGIKLGLGQVASKWVALRDLLAAAANGEALEVRDLQKASVIGETLSQRLTRLMDKYAAL</sequence>
<gene>
    <name evidence="2" type="ORF">ACFQFQ_05445</name>
</gene>
<evidence type="ECO:0000313" key="3">
    <source>
        <dbReference type="Proteomes" id="UP001596353"/>
    </source>
</evidence>